<proteinExistence type="predicted"/>
<dbReference type="Proteomes" id="UP000309215">
    <property type="component" value="Unassembled WGS sequence"/>
</dbReference>
<evidence type="ECO:0000256" key="1">
    <source>
        <dbReference type="SAM" id="MobiDB-lite"/>
    </source>
</evidence>
<feature type="chain" id="PRO_5020665543" evidence="2">
    <location>
        <begin position="20"/>
        <end position="481"/>
    </location>
</feature>
<evidence type="ECO:0000256" key="2">
    <source>
        <dbReference type="SAM" id="SignalP"/>
    </source>
</evidence>
<evidence type="ECO:0000313" key="4">
    <source>
        <dbReference type="Proteomes" id="UP000309215"/>
    </source>
</evidence>
<organism evidence="3 4">
    <name type="scientific">Polyangium fumosum</name>
    <dbReference type="NCBI Taxonomy" id="889272"/>
    <lineage>
        <taxon>Bacteria</taxon>
        <taxon>Pseudomonadati</taxon>
        <taxon>Myxococcota</taxon>
        <taxon>Polyangia</taxon>
        <taxon>Polyangiales</taxon>
        <taxon>Polyangiaceae</taxon>
        <taxon>Polyangium</taxon>
    </lineage>
</organism>
<keyword evidence="4" id="KW-1185">Reference proteome</keyword>
<dbReference type="OrthoDB" id="5486144at2"/>
<feature type="compositionally biased region" description="Low complexity" evidence="1">
    <location>
        <begin position="51"/>
        <end position="62"/>
    </location>
</feature>
<feature type="signal peptide" evidence="2">
    <location>
        <begin position="1"/>
        <end position="19"/>
    </location>
</feature>
<sequence>MKRSMVMVAAFCAAGVGLAVGCASGPVVVQSSDQAAEPLPSQGTQEKQAKTAPTGITTGTAPEVATGPTEWGIVGPAPAPTVDYPSVVTRVESMVGDRNVMAGAQRRSLSVMNVMWEDTGRAQGSSLGPNISDLTLQVRFRDEGSSDFRTALMPVIRFPNFTDRTGDIPADRFFVRVGNQKAGGGSIESVPLKDVLKDIRAFASLPSSILGSGNLLAPRDSHFLVSAQAVFLPIPKSGKAEFNPVIFNYQSAPKSPAVLTLLVTREGTSISVIENRREDMGIRGMGQELYFNNKGQRASFTAERRSDVKARIEAQGGPKTEADQSALAKGADVLFLVQVPLVHAQRGVLGGAVPTMPVPKSAGAPMPMATTKPSKKVADSAAAEESDVEQAVLGHGPNLGPYNEGHNLRLVRDPKFPIRVTVQFYKATSNGVVDEADLDGIARSIGSVYEHAEFVGSLVMPEGDPRRPTAWQTIPGEWFPW</sequence>
<name>A0A4U1JGC7_9BACT</name>
<dbReference type="RefSeq" id="WP_136929371.1">
    <property type="nucleotide sequence ID" value="NZ_SSMQ01000011.1"/>
</dbReference>
<dbReference type="AlphaFoldDB" id="A0A4U1JGC7"/>
<evidence type="ECO:0000313" key="3">
    <source>
        <dbReference type="EMBL" id="TKD09261.1"/>
    </source>
</evidence>
<gene>
    <name evidence="3" type="ORF">E8A74_13400</name>
</gene>
<keyword evidence="2" id="KW-0732">Signal</keyword>
<protein>
    <submittedName>
        <fullName evidence="3">Uncharacterized protein</fullName>
    </submittedName>
</protein>
<accession>A0A4U1JGC7</accession>
<reference evidence="3 4" key="1">
    <citation type="submission" date="2019-04" db="EMBL/GenBank/DDBJ databases">
        <authorList>
            <person name="Li Y."/>
            <person name="Wang J."/>
        </authorList>
    </citation>
    <scope>NUCLEOTIDE SEQUENCE [LARGE SCALE GENOMIC DNA]</scope>
    <source>
        <strain evidence="3 4">DSM 14668</strain>
    </source>
</reference>
<dbReference type="EMBL" id="SSMQ01000011">
    <property type="protein sequence ID" value="TKD09261.1"/>
    <property type="molecule type" value="Genomic_DNA"/>
</dbReference>
<comment type="caution">
    <text evidence="3">The sequence shown here is derived from an EMBL/GenBank/DDBJ whole genome shotgun (WGS) entry which is preliminary data.</text>
</comment>
<feature type="region of interest" description="Disordered" evidence="1">
    <location>
        <begin position="33"/>
        <end position="78"/>
    </location>
</feature>
<dbReference type="PROSITE" id="PS51257">
    <property type="entry name" value="PROKAR_LIPOPROTEIN"/>
    <property type="match status" value="1"/>
</dbReference>